<dbReference type="Gene3D" id="2.60.40.10">
    <property type="entry name" value="Immunoglobulins"/>
    <property type="match status" value="1"/>
</dbReference>
<sequence>MVMGPVGGSLSVSCPYEEEYAGDVKFWCKGSGWLPWERNLETSESEREGRSGRLSIRDHPAKLTFTVTLEQLTEDDAGTYWCGVEKLITRPPGPGRGVCVPR</sequence>
<keyword evidence="4" id="KW-0472">Membrane</keyword>
<evidence type="ECO:0000256" key="5">
    <source>
        <dbReference type="ARBA" id="ARBA00023157"/>
    </source>
</evidence>
<dbReference type="InterPro" id="IPR050671">
    <property type="entry name" value="CD300_family_receptors"/>
</dbReference>
<evidence type="ECO:0000256" key="1">
    <source>
        <dbReference type="ARBA" id="ARBA00004370"/>
    </source>
</evidence>
<protein>
    <submittedName>
        <fullName evidence="7">CMRF35-like molecule 8</fullName>
    </submittedName>
</protein>
<dbReference type="InterPro" id="IPR013106">
    <property type="entry name" value="Ig_V-set"/>
</dbReference>
<feature type="domain" description="Immunoglobulin V-set" evidence="6">
    <location>
        <begin position="2"/>
        <end position="88"/>
    </location>
</feature>
<dbReference type="SUPFAM" id="SSF48726">
    <property type="entry name" value="Immunoglobulin"/>
    <property type="match status" value="1"/>
</dbReference>
<gene>
    <name evidence="7" type="ORF">J0S82_017182</name>
</gene>
<dbReference type="FunFam" id="2.60.40.10:FF:000370">
    <property type="entry name" value="CMRF35-like molecule 1"/>
    <property type="match status" value="1"/>
</dbReference>
<dbReference type="OrthoDB" id="8920197at2759"/>
<organism evidence="7 8">
    <name type="scientific">Galemys pyrenaicus</name>
    <name type="common">Iberian desman</name>
    <name type="synonym">Pyrenean desman</name>
    <dbReference type="NCBI Taxonomy" id="202257"/>
    <lineage>
        <taxon>Eukaryota</taxon>
        <taxon>Metazoa</taxon>
        <taxon>Chordata</taxon>
        <taxon>Craniata</taxon>
        <taxon>Vertebrata</taxon>
        <taxon>Euteleostomi</taxon>
        <taxon>Mammalia</taxon>
        <taxon>Eutheria</taxon>
        <taxon>Laurasiatheria</taxon>
        <taxon>Eulipotyphla</taxon>
        <taxon>Talpidae</taxon>
        <taxon>Galemys</taxon>
    </lineage>
</organism>
<evidence type="ECO:0000313" key="8">
    <source>
        <dbReference type="Proteomes" id="UP000700334"/>
    </source>
</evidence>
<dbReference type="PANTHER" id="PTHR11860:SF115">
    <property type="entry name" value="IMMUNOGLOBULIN SUBTYPE DOMAIN-CONTAINING PROTEIN"/>
    <property type="match status" value="1"/>
</dbReference>
<keyword evidence="2" id="KW-0812">Transmembrane</keyword>
<keyword evidence="5" id="KW-1015">Disulfide bond</keyword>
<dbReference type="Proteomes" id="UP000700334">
    <property type="component" value="Unassembled WGS sequence"/>
</dbReference>
<accession>A0A8J6DKN5</accession>
<evidence type="ECO:0000259" key="6">
    <source>
        <dbReference type="Pfam" id="PF07686"/>
    </source>
</evidence>
<dbReference type="InterPro" id="IPR036179">
    <property type="entry name" value="Ig-like_dom_sf"/>
</dbReference>
<dbReference type="GO" id="GO:0004888">
    <property type="term" value="F:transmembrane signaling receptor activity"/>
    <property type="evidence" value="ECO:0007669"/>
    <property type="project" value="TreeGrafter"/>
</dbReference>
<dbReference type="Pfam" id="PF07686">
    <property type="entry name" value="V-set"/>
    <property type="match status" value="1"/>
</dbReference>
<dbReference type="CDD" id="cd05716">
    <property type="entry name" value="IgV_pIgR_like"/>
    <property type="match status" value="1"/>
</dbReference>
<dbReference type="PANTHER" id="PTHR11860">
    <property type="entry name" value="POLYMERIC-IMMUNOGLOBULIN RECEPTOR"/>
    <property type="match status" value="1"/>
</dbReference>
<keyword evidence="3" id="KW-0732">Signal</keyword>
<dbReference type="EMBL" id="JAGFMF010011813">
    <property type="protein sequence ID" value="KAG8511869.1"/>
    <property type="molecule type" value="Genomic_DNA"/>
</dbReference>
<evidence type="ECO:0000256" key="3">
    <source>
        <dbReference type="ARBA" id="ARBA00022729"/>
    </source>
</evidence>
<reference evidence="7" key="1">
    <citation type="journal article" date="2021" name="Evol. Appl.">
        <title>The genome of the Pyrenean desman and the effects of bottlenecks and inbreeding on the genomic landscape of an endangered species.</title>
        <authorList>
            <person name="Escoda L."/>
            <person name="Castresana J."/>
        </authorList>
    </citation>
    <scope>NUCLEOTIDE SEQUENCE</scope>
    <source>
        <strain evidence="7">IBE-C5619</strain>
    </source>
</reference>
<comment type="subcellular location">
    <subcellularLocation>
        <location evidence="1">Membrane</location>
    </subcellularLocation>
</comment>
<proteinExistence type="predicted"/>
<name>A0A8J6DKN5_GALPY</name>
<evidence type="ECO:0000256" key="2">
    <source>
        <dbReference type="ARBA" id="ARBA00022692"/>
    </source>
</evidence>
<comment type="caution">
    <text evidence="7">The sequence shown here is derived from an EMBL/GenBank/DDBJ whole genome shotgun (WGS) entry which is preliminary data.</text>
</comment>
<dbReference type="GO" id="GO:0005886">
    <property type="term" value="C:plasma membrane"/>
    <property type="evidence" value="ECO:0007669"/>
    <property type="project" value="TreeGrafter"/>
</dbReference>
<dbReference type="InterPro" id="IPR013783">
    <property type="entry name" value="Ig-like_fold"/>
</dbReference>
<keyword evidence="8" id="KW-1185">Reference proteome</keyword>
<evidence type="ECO:0000256" key="4">
    <source>
        <dbReference type="ARBA" id="ARBA00023136"/>
    </source>
</evidence>
<dbReference type="AlphaFoldDB" id="A0A8J6DKN5"/>
<evidence type="ECO:0000313" key="7">
    <source>
        <dbReference type="EMBL" id="KAG8511869.1"/>
    </source>
</evidence>